<evidence type="ECO:0000259" key="1">
    <source>
        <dbReference type="Pfam" id="PF03015"/>
    </source>
</evidence>
<dbReference type="RefSeq" id="XP_028968988.1">
    <property type="nucleotide sequence ID" value="XM_029113155.1"/>
</dbReference>
<dbReference type="PANTHER" id="PTHR11011:SF116">
    <property type="entry name" value="FATTY ACYL-COA REDUCTASE CG5065-RELATED"/>
    <property type="match status" value="1"/>
</dbReference>
<dbReference type="InterPro" id="IPR026055">
    <property type="entry name" value="FAR"/>
</dbReference>
<evidence type="ECO:0000313" key="3">
    <source>
        <dbReference type="RefSeq" id="XP_028968988.1"/>
    </source>
</evidence>
<protein>
    <submittedName>
        <fullName evidence="3">Fatty acyl-CoA reductase CG5065</fullName>
    </submittedName>
</protein>
<dbReference type="Pfam" id="PF03015">
    <property type="entry name" value="Sterile"/>
    <property type="match status" value="1"/>
</dbReference>
<keyword evidence="2" id="KW-1185">Reference proteome</keyword>
<dbReference type="GO" id="GO:0035336">
    <property type="term" value="P:long-chain fatty-acyl-CoA metabolic process"/>
    <property type="evidence" value="ECO:0007669"/>
    <property type="project" value="TreeGrafter"/>
</dbReference>
<dbReference type="KEGG" id="goe:100902967"/>
<dbReference type="GO" id="GO:0005777">
    <property type="term" value="C:peroxisome"/>
    <property type="evidence" value="ECO:0007669"/>
    <property type="project" value="TreeGrafter"/>
</dbReference>
<dbReference type="CDD" id="cd09071">
    <property type="entry name" value="FAR_C"/>
    <property type="match status" value="1"/>
</dbReference>
<dbReference type="GO" id="GO:0080019">
    <property type="term" value="F:alcohol-forming very long-chain fatty acyl-CoA reductase activity"/>
    <property type="evidence" value="ECO:0007669"/>
    <property type="project" value="InterPro"/>
</dbReference>
<feature type="domain" description="Fatty acyl-CoA reductase C-terminal" evidence="1">
    <location>
        <begin position="77"/>
        <end position="168"/>
    </location>
</feature>
<evidence type="ECO:0000313" key="2">
    <source>
        <dbReference type="Proteomes" id="UP000694867"/>
    </source>
</evidence>
<dbReference type="Proteomes" id="UP000694867">
    <property type="component" value="Unplaced"/>
</dbReference>
<gene>
    <name evidence="3" type="primary">LOC100902967</name>
</gene>
<dbReference type="InterPro" id="IPR033640">
    <property type="entry name" value="FAR_C"/>
</dbReference>
<accession>A0AAJ7SI96</accession>
<organism evidence="2 3">
    <name type="scientific">Galendromus occidentalis</name>
    <name type="common">western predatory mite</name>
    <dbReference type="NCBI Taxonomy" id="34638"/>
    <lineage>
        <taxon>Eukaryota</taxon>
        <taxon>Metazoa</taxon>
        <taxon>Ecdysozoa</taxon>
        <taxon>Arthropoda</taxon>
        <taxon>Chelicerata</taxon>
        <taxon>Arachnida</taxon>
        <taxon>Acari</taxon>
        <taxon>Parasitiformes</taxon>
        <taxon>Mesostigmata</taxon>
        <taxon>Gamasina</taxon>
        <taxon>Phytoseioidea</taxon>
        <taxon>Phytoseiidae</taxon>
        <taxon>Typhlodrominae</taxon>
        <taxon>Galendromus</taxon>
    </lineage>
</organism>
<reference evidence="3" key="1">
    <citation type="submission" date="2025-08" db="UniProtKB">
        <authorList>
            <consortium name="RefSeq"/>
        </authorList>
    </citation>
    <scope>IDENTIFICATION</scope>
</reference>
<proteinExistence type="predicted"/>
<name>A0AAJ7SI96_9ACAR</name>
<dbReference type="PANTHER" id="PTHR11011">
    <property type="entry name" value="MALE STERILITY PROTEIN 2-RELATED"/>
    <property type="match status" value="1"/>
</dbReference>
<sequence>MMSSKSDIYESEHDNSKKIGIYNCAIGDRAPSFTWGDFANFQKKLVKEVTFNNAVRYPALTLRSNWTMHKLSMIFQHFLPAFIGDGVLSIIGKKPFLNKAYEQINAMQTALSFFTTHEWTFRTEKLEELSEFLDENDRREFDIDVSSLIWDDFLVHYVRGLRDHVLKEEHKGESTRIRTLYLINQAQTCLLACGALVAFKEVRWLAESLDGYFCA</sequence>
<dbReference type="AlphaFoldDB" id="A0AAJ7SI96"/>
<dbReference type="GeneID" id="100902967"/>